<dbReference type="SUPFAM" id="SSF49785">
    <property type="entry name" value="Galactose-binding domain-like"/>
    <property type="match status" value="3"/>
</dbReference>
<dbReference type="PROSITE" id="PS50853">
    <property type="entry name" value="FN3"/>
    <property type="match status" value="1"/>
</dbReference>
<feature type="domain" description="Fibronectin type-III" evidence="6">
    <location>
        <begin position="1155"/>
        <end position="1239"/>
    </location>
</feature>
<dbReference type="SUPFAM" id="SSF51445">
    <property type="entry name" value="(Trans)glycosidases"/>
    <property type="match status" value="1"/>
</dbReference>
<feature type="active site" description="Proton donor" evidence="3">
    <location>
        <position position="303"/>
    </location>
</feature>
<evidence type="ECO:0000313" key="9">
    <source>
        <dbReference type="Proteomes" id="UP000430345"/>
    </source>
</evidence>
<evidence type="ECO:0000259" key="7">
    <source>
        <dbReference type="PROSITE" id="PS52009"/>
    </source>
</evidence>
<feature type="domain" description="GH84" evidence="7">
    <location>
        <begin position="188"/>
        <end position="451"/>
    </location>
</feature>
<dbReference type="Gene3D" id="3.20.20.80">
    <property type="entry name" value="Glycosidases"/>
    <property type="match status" value="1"/>
</dbReference>
<protein>
    <recommendedName>
        <fullName evidence="10">Hyaluronidase</fullName>
    </recommendedName>
</protein>
<dbReference type="GO" id="GO:0005975">
    <property type="term" value="P:carbohydrate metabolic process"/>
    <property type="evidence" value="ECO:0007669"/>
    <property type="project" value="UniProtKB-ARBA"/>
</dbReference>
<dbReference type="Gene3D" id="2.60.40.10">
    <property type="entry name" value="Immunoglobulins"/>
    <property type="match status" value="1"/>
</dbReference>
<dbReference type="InterPro" id="IPR011496">
    <property type="entry name" value="O-GlcNAcase_cat"/>
</dbReference>
<dbReference type="Pfam" id="PF00041">
    <property type="entry name" value="fn3"/>
    <property type="match status" value="1"/>
</dbReference>
<evidence type="ECO:0000259" key="6">
    <source>
        <dbReference type="PROSITE" id="PS50853"/>
    </source>
</evidence>
<reference evidence="8 9" key="1">
    <citation type="submission" date="2019-10" db="EMBL/GenBank/DDBJ databases">
        <title>The Genome Sequence of Clostridium tarantellae Isolated from Fish Brain.</title>
        <authorList>
            <person name="Bano L."/>
            <person name="Kiel M."/>
            <person name="Sales G."/>
            <person name="Doxey A.C."/>
            <person name="Mansfield M.J."/>
            <person name="Schiavone M."/>
            <person name="Rossetto O."/>
            <person name="Pirazzini M."/>
            <person name="Dobrindt U."/>
            <person name="Montecucco C."/>
        </authorList>
    </citation>
    <scope>NUCLEOTIDE SEQUENCE [LARGE SCALE GENOMIC DNA]</scope>
    <source>
        <strain evidence="8 9">DSM 3997</strain>
    </source>
</reference>
<dbReference type="Gene3D" id="1.20.58.460">
    <property type="entry name" value="Hyaluronidase post-catalytic domain-like"/>
    <property type="match status" value="1"/>
</dbReference>
<dbReference type="AlphaFoldDB" id="A0A6I1MKU6"/>
<dbReference type="SUPFAM" id="SSF49265">
    <property type="entry name" value="Fibronectin type III"/>
    <property type="match status" value="1"/>
</dbReference>
<dbReference type="OrthoDB" id="9763537at2"/>
<comment type="caution">
    <text evidence="8">The sequence shown here is derived from an EMBL/GenBank/DDBJ whole genome shotgun (WGS) entry which is preliminary data.</text>
</comment>
<dbReference type="InterPro" id="IPR036116">
    <property type="entry name" value="FN3_sf"/>
</dbReference>
<dbReference type="GO" id="GO:1901135">
    <property type="term" value="P:carbohydrate derivative metabolic process"/>
    <property type="evidence" value="ECO:0007669"/>
    <property type="project" value="UniProtKB-ARBA"/>
</dbReference>
<dbReference type="InterPro" id="IPR000421">
    <property type="entry name" value="FA58C"/>
</dbReference>
<dbReference type="SUPFAM" id="SSF55545">
    <property type="entry name" value="beta-N-acetylhexosaminidase-like domain"/>
    <property type="match status" value="1"/>
</dbReference>
<accession>A0A6I1MKU6</accession>
<evidence type="ECO:0000256" key="1">
    <source>
        <dbReference type="ARBA" id="ARBA00022801"/>
    </source>
</evidence>
<evidence type="ECO:0000256" key="2">
    <source>
        <dbReference type="ARBA" id="ARBA00023295"/>
    </source>
</evidence>
<dbReference type="PROSITE" id="PS50890">
    <property type="entry name" value="PUA"/>
    <property type="match status" value="1"/>
</dbReference>
<keyword evidence="1 3" id="KW-0378">Hydrolase</keyword>
<feature type="domain" description="F5/8 type C" evidence="5">
    <location>
        <begin position="672"/>
        <end position="770"/>
    </location>
</feature>
<comment type="similarity">
    <text evidence="3">Belongs to the glycosyl hydrolase 84 family.</text>
</comment>
<dbReference type="SUPFAM" id="SSF140657">
    <property type="entry name" value="Hyaluronidase post-catalytic domain-like"/>
    <property type="match status" value="1"/>
</dbReference>
<feature type="chain" id="PRO_5039319926" description="Hyaluronidase" evidence="4">
    <location>
        <begin position="20"/>
        <end position="1239"/>
    </location>
</feature>
<dbReference type="Pfam" id="PF00754">
    <property type="entry name" value="F5_F8_type_C"/>
    <property type="match status" value="2"/>
</dbReference>
<dbReference type="PANTHER" id="PTHR13170:SF16">
    <property type="entry name" value="PROTEIN O-GLCNACASE"/>
    <property type="match status" value="1"/>
</dbReference>
<dbReference type="SMART" id="SM00060">
    <property type="entry name" value="FN3"/>
    <property type="match status" value="1"/>
</dbReference>
<evidence type="ECO:0000259" key="5">
    <source>
        <dbReference type="PROSITE" id="PS50022"/>
    </source>
</evidence>
<proteinExistence type="inferred from homology"/>
<dbReference type="InterPro" id="IPR049019">
    <property type="entry name" value="NagJ-like_helical"/>
</dbReference>
<dbReference type="Gene3D" id="2.60.40.1180">
    <property type="entry name" value="Golgi alpha-mannosidase II"/>
    <property type="match status" value="1"/>
</dbReference>
<dbReference type="PROSITE" id="PS52009">
    <property type="entry name" value="GH84"/>
    <property type="match status" value="1"/>
</dbReference>
<dbReference type="InterPro" id="IPR015882">
    <property type="entry name" value="HEX_bac_N"/>
</dbReference>
<dbReference type="RefSeq" id="WP_152889362.1">
    <property type="nucleotide sequence ID" value="NZ_WHJC01000090.1"/>
</dbReference>
<keyword evidence="2 3" id="KW-0326">Glycosidase</keyword>
<dbReference type="EMBL" id="WHJC01000090">
    <property type="protein sequence ID" value="MPQ43650.1"/>
    <property type="molecule type" value="Genomic_DNA"/>
</dbReference>
<feature type="domain" description="F5/8 type C" evidence="5">
    <location>
        <begin position="875"/>
        <end position="1019"/>
    </location>
</feature>
<dbReference type="Gene3D" id="3.30.379.10">
    <property type="entry name" value="Chitobiase/beta-hexosaminidase domain 2-like"/>
    <property type="match status" value="1"/>
</dbReference>
<dbReference type="GO" id="GO:0015929">
    <property type="term" value="F:hexosaminidase activity"/>
    <property type="evidence" value="ECO:0007669"/>
    <property type="project" value="UniProtKB-ARBA"/>
</dbReference>
<feature type="signal peptide" evidence="4">
    <location>
        <begin position="1"/>
        <end position="19"/>
    </location>
</feature>
<dbReference type="InterPro" id="IPR029018">
    <property type="entry name" value="Hex-like_dom2"/>
</dbReference>
<name>A0A6I1MKU6_9CLOT</name>
<gene>
    <name evidence="8" type="ORF">GBZ86_07755</name>
</gene>
<dbReference type="Pfam" id="PF02838">
    <property type="entry name" value="Glyco_hydro_20b"/>
    <property type="match status" value="1"/>
</dbReference>
<dbReference type="InterPro" id="IPR013780">
    <property type="entry name" value="Glyco_hydro_b"/>
</dbReference>
<dbReference type="Pfam" id="PF21774">
    <property type="entry name" value="NagJ_C"/>
    <property type="match status" value="1"/>
</dbReference>
<dbReference type="Pfam" id="PF07555">
    <property type="entry name" value="NAGidase"/>
    <property type="match status" value="1"/>
</dbReference>
<sequence>MIRRNKKIILSLVMTSVFSAGLFSNVTSVKANDELKIGVTSINPLPQEFNEVGNGFTVDSNVNIIGSDKADEDAVRELKELLKLYNISFEENNIPINEGTNIYIGEIDDGDIISNKLTELNVESADTLEKEGYVLVIKDEEARKDIVLSGKDNRGTFYAVQTLEQLIVKDNENVNLPEVEIRDYPSMELRGGIEGFYGAPWSHEDRLNQIRFYGENKMNTYIYAPKDDPYHRDKWDEPYPESELNRMQELIDTSIENEVDFVFAISPGGSINLNSEEHYKKLIAKLESMYDMGVRSFAVFFDDISNKDAMGQSKLLNRVQREFIEKKGDCNPLIMVPQEYSLPTIGSYTDIMGRELDENIIVMWTGNDVVPPTITVDDLTLINEKYNRKMFIWWNFPVNDYCQDKLLLGPAEGLDLNLDNAVVGLVSNPMNESECSMLPLYTTADYTWNTNDYNRDKSWENAIKELGGEAAEALKIFTDHSRSSILNDQTESFDLKPLVDSLLTKWQDNEDITKDLEIVKNEFEKIEKAPGIIREKINNEKFIAETDAYLTKLELFGKIGQDVINMIEAQVKGDINTVWQKKLIINKGLKEADDMRIIKWKDPLKVTIGSKVVEPFIRNAVSISDTIFNESINGKDEEGEESYTKNPISSFKHYENYTLDKMVDGNKNTYFWSNKNTKIGDYIGIDLTKVEKINNIYLQMDNTGKDYITKGQLEYSLDGENWNAIEEETTDRVLNLNNLDIEARYLRYRATEDTNYWLKVYEFDINVSSKENLAIYTNINEAKELKVSNDGSNISINGTNTSLNLKTNDYIGVNLDKYTIFDSFNLDLSKEFKGSLQYSVNGKNWNELSKVNGKELSYEIPYGAKYLRIVAEEAVEDINLNSFNLALEAERKLTPSTNLPYYDAPYKIEKMVDGNEDTFFWASRTIVKGDYVKVDLGKLTNVRDVTLIMGHKDHASDYIQNGQMEYSIDGNTWHAIGGVNTGATVKKSGLNINARYLRYVATDKSPNWATFCEFKVNTEKVPAALVEGSPNGQAGFELNQLIDKNLLTAYKPANTPSNGEEIIVKPIDERNLTGIHIFQETENICNGEVQVKDKDGNWVAVGKLNEAYKDIKVDSKLEASEIKVVWDENGDAPIIYEIMPQYTEEEEEIIEKPNKPSNFIATALSNSSIKLNWNAPSNVKIKEYIIYKDGKEVTKILGKNIEFTVSELKANTLYGFKIVAVGIDGQKSRPIAINKRTTK</sequence>
<evidence type="ECO:0000313" key="8">
    <source>
        <dbReference type="EMBL" id="MPQ43650.1"/>
    </source>
</evidence>
<dbReference type="Proteomes" id="UP000430345">
    <property type="component" value="Unassembled WGS sequence"/>
</dbReference>
<evidence type="ECO:0008006" key="10">
    <source>
        <dbReference type="Google" id="ProtNLM"/>
    </source>
</evidence>
<dbReference type="PROSITE" id="PS50022">
    <property type="entry name" value="FA58C_3"/>
    <property type="match status" value="2"/>
</dbReference>
<dbReference type="InterPro" id="IPR013783">
    <property type="entry name" value="Ig-like_fold"/>
</dbReference>
<dbReference type="Gene3D" id="2.60.120.260">
    <property type="entry name" value="Galactose-binding domain-like"/>
    <property type="match status" value="2"/>
</dbReference>
<evidence type="ECO:0000256" key="4">
    <source>
        <dbReference type="SAM" id="SignalP"/>
    </source>
</evidence>
<evidence type="ECO:0000256" key="3">
    <source>
        <dbReference type="PROSITE-ProRule" id="PRU01353"/>
    </source>
</evidence>
<dbReference type="InterPro" id="IPR017853">
    <property type="entry name" value="GH"/>
</dbReference>
<dbReference type="InterPro" id="IPR008979">
    <property type="entry name" value="Galactose-bd-like_sf"/>
</dbReference>
<keyword evidence="9" id="KW-1185">Reference proteome</keyword>
<dbReference type="CDD" id="cd00063">
    <property type="entry name" value="FN3"/>
    <property type="match status" value="1"/>
</dbReference>
<dbReference type="InterPro" id="IPR051822">
    <property type="entry name" value="Glycosyl_Hydrolase_84"/>
</dbReference>
<organism evidence="8 9">
    <name type="scientific">Clostridium tarantellae</name>
    <dbReference type="NCBI Taxonomy" id="39493"/>
    <lineage>
        <taxon>Bacteria</taxon>
        <taxon>Bacillati</taxon>
        <taxon>Bacillota</taxon>
        <taxon>Clostridia</taxon>
        <taxon>Eubacteriales</taxon>
        <taxon>Clostridiaceae</taxon>
        <taxon>Clostridium</taxon>
    </lineage>
</organism>
<dbReference type="PANTHER" id="PTHR13170">
    <property type="entry name" value="O-GLCNACASE"/>
    <property type="match status" value="1"/>
</dbReference>
<dbReference type="InterPro" id="IPR003961">
    <property type="entry name" value="FN3_dom"/>
</dbReference>
<keyword evidence="4" id="KW-0732">Signal</keyword>